<gene>
    <name evidence="1" type="ORF">VMF7928_02210</name>
</gene>
<evidence type="ECO:0000313" key="2">
    <source>
        <dbReference type="Proteomes" id="UP000838748"/>
    </source>
</evidence>
<keyword evidence="2" id="KW-1185">Reference proteome</keyword>
<dbReference type="Proteomes" id="UP000838748">
    <property type="component" value="Unassembled WGS sequence"/>
</dbReference>
<sequence>MLQINYRDIDLQQLYAHIGWLKNKGEHYVAELEVKGKKLTLKTIPELDEGYLKEEHSQFSQTLSMNTYTSFPVLSTATDLQKNVESIVEELVSNLNDALLSKMGSPMS</sequence>
<protein>
    <submittedName>
        <fullName evidence="1">Uncharacterized protein</fullName>
    </submittedName>
</protein>
<comment type="caution">
    <text evidence="1">The sequence shown here is derived from an EMBL/GenBank/DDBJ whole genome shotgun (WGS) entry which is preliminary data.</text>
</comment>
<name>A0ABM9A3W4_9VIBR</name>
<reference evidence="1" key="1">
    <citation type="submission" date="2021-11" db="EMBL/GenBank/DDBJ databases">
        <authorList>
            <person name="Rodrigo-Torres L."/>
            <person name="Arahal R. D."/>
            <person name="Lucena T."/>
        </authorList>
    </citation>
    <scope>NUCLEOTIDE SEQUENCE</scope>
    <source>
        <strain evidence="1">CECT 7928</strain>
    </source>
</reference>
<accession>A0ABM9A3W4</accession>
<organism evidence="1 2">
    <name type="scientific">Vibrio marisflavi CECT 7928</name>
    <dbReference type="NCBI Taxonomy" id="634439"/>
    <lineage>
        <taxon>Bacteria</taxon>
        <taxon>Pseudomonadati</taxon>
        <taxon>Pseudomonadota</taxon>
        <taxon>Gammaproteobacteria</taxon>
        <taxon>Vibrionales</taxon>
        <taxon>Vibrionaceae</taxon>
        <taxon>Vibrio</taxon>
    </lineage>
</organism>
<dbReference type="EMBL" id="CAKLDM010000002">
    <property type="protein sequence ID" value="CAH0539514.1"/>
    <property type="molecule type" value="Genomic_DNA"/>
</dbReference>
<dbReference type="RefSeq" id="WP_237361515.1">
    <property type="nucleotide sequence ID" value="NZ_CAKLDM010000002.1"/>
</dbReference>
<evidence type="ECO:0000313" key="1">
    <source>
        <dbReference type="EMBL" id="CAH0539514.1"/>
    </source>
</evidence>
<proteinExistence type="predicted"/>